<reference evidence="1 2" key="1">
    <citation type="journal article" date="2019" name="Nat. Ecol. Evol.">
        <title>Megaphylogeny resolves global patterns of mushroom evolution.</title>
        <authorList>
            <person name="Varga T."/>
            <person name="Krizsan K."/>
            <person name="Foldi C."/>
            <person name="Dima B."/>
            <person name="Sanchez-Garcia M."/>
            <person name="Sanchez-Ramirez S."/>
            <person name="Szollosi G.J."/>
            <person name="Szarkandi J.G."/>
            <person name="Papp V."/>
            <person name="Albert L."/>
            <person name="Andreopoulos W."/>
            <person name="Angelini C."/>
            <person name="Antonin V."/>
            <person name="Barry K.W."/>
            <person name="Bougher N.L."/>
            <person name="Buchanan P."/>
            <person name="Buyck B."/>
            <person name="Bense V."/>
            <person name="Catcheside P."/>
            <person name="Chovatia M."/>
            <person name="Cooper J."/>
            <person name="Damon W."/>
            <person name="Desjardin D."/>
            <person name="Finy P."/>
            <person name="Geml J."/>
            <person name="Haridas S."/>
            <person name="Hughes K."/>
            <person name="Justo A."/>
            <person name="Karasinski D."/>
            <person name="Kautmanova I."/>
            <person name="Kiss B."/>
            <person name="Kocsube S."/>
            <person name="Kotiranta H."/>
            <person name="LaButti K.M."/>
            <person name="Lechner B.E."/>
            <person name="Liimatainen K."/>
            <person name="Lipzen A."/>
            <person name="Lukacs Z."/>
            <person name="Mihaltcheva S."/>
            <person name="Morgado L.N."/>
            <person name="Niskanen T."/>
            <person name="Noordeloos M.E."/>
            <person name="Ohm R.A."/>
            <person name="Ortiz-Santana B."/>
            <person name="Ovrebo C."/>
            <person name="Racz N."/>
            <person name="Riley R."/>
            <person name="Savchenko A."/>
            <person name="Shiryaev A."/>
            <person name="Soop K."/>
            <person name="Spirin V."/>
            <person name="Szebenyi C."/>
            <person name="Tomsovsky M."/>
            <person name="Tulloss R.E."/>
            <person name="Uehling J."/>
            <person name="Grigoriev I.V."/>
            <person name="Vagvolgyi C."/>
            <person name="Papp T."/>
            <person name="Martin F.M."/>
            <person name="Miettinen O."/>
            <person name="Hibbett D.S."/>
            <person name="Nagy L.G."/>
        </authorList>
    </citation>
    <scope>NUCLEOTIDE SEQUENCE [LARGE SCALE GENOMIC DNA]</scope>
    <source>
        <strain evidence="1 2">NL-1719</strain>
    </source>
</reference>
<name>A0ACD3B6L6_9AGAR</name>
<keyword evidence="2" id="KW-1185">Reference proteome</keyword>
<evidence type="ECO:0000313" key="2">
    <source>
        <dbReference type="Proteomes" id="UP000308600"/>
    </source>
</evidence>
<dbReference type="Proteomes" id="UP000308600">
    <property type="component" value="Unassembled WGS sequence"/>
</dbReference>
<proteinExistence type="predicted"/>
<evidence type="ECO:0000313" key="1">
    <source>
        <dbReference type="EMBL" id="TFK73629.1"/>
    </source>
</evidence>
<accession>A0ACD3B6L6</accession>
<sequence length="537" mass="58755">MSADLRRSPSESSLSEPSSPLITATDSTAALILLNDDDHDASSPFEFSSDEDDPPFEQEVQVRRQSAQPLPPSIVLLYLLDPFLKLGAILLPNSSLPLSHGLSSLLFCAGLAAFARHIWYMLARHLRKTDIEDVILDAFARGRGKERQRTILRSTIRSGTAIIRILLASLYLKVSVQVLLPIIPEWSFLPAQPVLTTLLTLLVGPLAFSKSLASKKVVYATWASVFAYFTWLGCVAYTFKHGSLKAHPDLLLGSFWQGYSVTAFAFCSSSTLTLYASLRGSPQPITTAKPPKARSFKILSPISVLLGSLALLPLVIFSAYPSQRSTVCLFCSNSPLLQLTAHNLKLPSSPRDELDPESESRLFQLTVVLNAVVLLLGIPSLLVTIPSLPIPDQLRRPLSPSLRKLISLILVTILASLSGTISSTLNDIILMCTLASTYLAPGGHPPCDDSLFKRPITIVVPQAPSTPLFVSRPMSRSMPASPHSPRASHDELLQRKERALQRKQFRKRIVWDIGVWVLLVASACGFAWGVGRLAGKW</sequence>
<gene>
    <name evidence="1" type="ORF">BDN72DRAFT_869027</name>
</gene>
<protein>
    <submittedName>
        <fullName evidence="1">Uncharacterized protein</fullName>
    </submittedName>
</protein>
<organism evidence="1 2">
    <name type="scientific">Pluteus cervinus</name>
    <dbReference type="NCBI Taxonomy" id="181527"/>
    <lineage>
        <taxon>Eukaryota</taxon>
        <taxon>Fungi</taxon>
        <taxon>Dikarya</taxon>
        <taxon>Basidiomycota</taxon>
        <taxon>Agaricomycotina</taxon>
        <taxon>Agaricomycetes</taxon>
        <taxon>Agaricomycetidae</taxon>
        <taxon>Agaricales</taxon>
        <taxon>Pluteineae</taxon>
        <taxon>Pluteaceae</taxon>
        <taxon>Pluteus</taxon>
    </lineage>
</organism>
<dbReference type="EMBL" id="ML208274">
    <property type="protein sequence ID" value="TFK73629.1"/>
    <property type="molecule type" value="Genomic_DNA"/>
</dbReference>